<dbReference type="STRING" id="85681.V4T3D8"/>
<dbReference type="Pfam" id="PF12796">
    <property type="entry name" value="Ank_2"/>
    <property type="match status" value="1"/>
</dbReference>
<keyword evidence="2" id="KW-1185">Reference proteome</keyword>
<sequence length="172" mass="19154">MKEIEGLFEKDYRSIICAAITEGHQTVLHVATGAKQTSFVQRLLNFMDPEDLMLQDENGNTTFCFAAAVGAVDIANLMLKKNPSLLGIRGTENIPPLYFAALFGQMGTASFLFHKSKKELITEDRKVIFITSVDTGLYAMKIAVELSLYIFNGLEIESTILSPYIKLFNHIP</sequence>
<accession>V4T3D8</accession>
<dbReference type="Proteomes" id="UP000030687">
    <property type="component" value="Unassembled WGS sequence"/>
</dbReference>
<dbReference type="KEGG" id="cic:CICLE_v10003374mg"/>
<reference evidence="1 2" key="1">
    <citation type="submission" date="2013-10" db="EMBL/GenBank/DDBJ databases">
        <authorList>
            <consortium name="International Citrus Genome Consortium"/>
            <person name="Jenkins J."/>
            <person name="Schmutz J."/>
            <person name="Prochnik S."/>
            <person name="Rokhsar D."/>
            <person name="Gmitter F."/>
            <person name="Ollitrault P."/>
            <person name="Machado M."/>
            <person name="Talon M."/>
            <person name="Wincker P."/>
            <person name="Jaillon O."/>
            <person name="Morgante M."/>
        </authorList>
    </citation>
    <scope>NUCLEOTIDE SEQUENCE</scope>
    <source>
        <strain evidence="2">cv. Clemenules</strain>
    </source>
</reference>
<dbReference type="InterPro" id="IPR036770">
    <property type="entry name" value="Ankyrin_rpt-contain_sf"/>
</dbReference>
<evidence type="ECO:0000313" key="2">
    <source>
        <dbReference type="Proteomes" id="UP000030687"/>
    </source>
</evidence>
<feature type="non-terminal residue" evidence="1">
    <location>
        <position position="172"/>
    </location>
</feature>
<dbReference type="InterPro" id="IPR002110">
    <property type="entry name" value="Ankyrin_rpt"/>
</dbReference>
<protein>
    <submittedName>
        <fullName evidence="1">Uncharacterized protein</fullName>
    </submittedName>
</protein>
<dbReference type="OMA" id="HICDIYN"/>
<dbReference type="SUPFAM" id="SSF48403">
    <property type="entry name" value="Ankyrin repeat"/>
    <property type="match status" value="1"/>
</dbReference>
<proteinExistence type="predicted"/>
<evidence type="ECO:0000313" key="1">
    <source>
        <dbReference type="EMBL" id="ESR45915.1"/>
    </source>
</evidence>
<dbReference type="Gene3D" id="1.25.40.20">
    <property type="entry name" value="Ankyrin repeat-containing domain"/>
    <property type="match status" value="1"/>
</dbReference>
<dbReference type="PANTHER" id="PTHR47303">
    <property type="match status" value="1"/>
</dbReference>
<dbReference type="InParanoid" id="V4T3D8"/>
<dbReference type="eggNOG" id="KOG0504">
    <property type="taxonomic scope" value="Eukaryota"/>
</dbReference>
<dbReference type="Gramene" id="ESR45915">
    <property type="protein sequence ID" value="ESR45915"/>
    <property type="gene ID" value="CICLE_v10003374mg"/>
</dbReference>
<name>V4T3D8_CITCL</name>
<organism evidence="1 2">
    <name type="scientific">Citrus clementina</name>
    <name type="common">Clementine</name>
    <name type="synonym">Citrus deliciosa x Citrus sinensis</name>
    <dbReference type="NCBI Taxonomy" id="85681"/>
    <lineage>
        <taxon>Eukaryota</taxon>
        <taxon>Viridiplantae</taxon>
        <taxon>Streptophyta</taxon>
        <taxon>Embryophyta</taxon>
        <taxon>Tracheophyta</taxon>
        <taxon>Spermatophyta</taxon>
        <taxon>Magnoliopsida</taxon>
        <taxon>eudicotyledons</taxon>
        <taxon>Gunneridae</taxon>
        <taxon>Pentapetalae</taxon>
        <taxon>rosids</taxon>
        <taxon>malvids</taxon>
        <taxon>Sapindales</taxon>
        <taxon>Rutaceae</taxon>
        <taxon>Aurantioideae</taxon>
        <taxon>Citrus</taxon>
    </lineage>
</organism>
<dbReference type="EMBL" id="KI536799">
    <property type="protein sequence ID" value="ESR45915.1"/>
    <property type="molecule type" value="Genomic_DNA"/>
</dbReference>
<dbReference type="PANTHER" id="PTHR47303:SF1">
    <property type="entry name" value="NF-KAPPA-B INHIBITOR BETA"/>
    <property type="match status" value="1"/>
</dbReference>
<gene>
    <name evidence="1" type="ORF">CICLE_v10003374mg</name>
</gene>
<dbReference type="AlphaFoldDB" id="V4T3D8"/>